<evidence type="ECO:0000313" key="1">
    <source>
        <dbReference type="EMBL" id="KAH6651541.1"/>
    </source>
</evidence>
<evidence type="ECO:0000313" key="2">
    <source>
        <dbReference type="Proteomes" id="UP000758603"/>
    </source>
</evidence>
<name>A0A9P8ZUX9_9PEZI</name>
<reference evidence="1" key="1">
    <citation type="journal article" date="2021" name="Nat. Commun.">
        <title>Genetic determinants of endophytism in the Arabidopsis root mycobiome.</title>
        <authorList>
            <person name="Mesny F."/>
            <person name="Miyauchi S."/>
            <person name="Thiergart T."/>
            <person name="Pickel B."/>
            <person name="Atanasova L."/>
            <person name="Karlsson M."/>
            <person name="Huettel B."/>
            <person name="Barry K.W."/>
            <person name="Haridas S."/>
            <person name="Chen C."/>
            <person name="Bauer D."/>
            <person name="Andreopoulos W."/>
            <person name="Pangilinan J."/>
            <person name="LaButti K."/>
            <person name="Riley R."/>
            <person name="Lipzen A."/>
            <person name="Clum A."/>
            <person name="Drula E."/>
            <person name="Henrissat B."/>
            <person name="Kohler A."/>
            <person name="Grigoriev I.V."/>
            <person name="Martin F.M."/>
            <person name="Hacquard S."/>
        </authorList>
    </citation>
    <scope>NUCLEOTIDE SEQUENCE</scope>
    <source>
        <strain evidence="1">MPI-SDFR-AT-0073</strain>
    </source>
</reference>
<accession>A0A9P8ZUX9</accession>
<dbReference type="GeneID" id="70129205"/>
<sequence length="166" mass="17640">MAVQGNRGIGSPGLKRLAAIAGAALQAVSKAGTAIVGAAIRVVSDADENLATAKEIFHKASNNAVKGLLSQVTRRIKAVVDATEAHVILTTNVAFEVIRCTLVAIGQTDLEQSLLIWKEILTNEANEETIEFVLQHKSDFVSFLIDQVEPAKLYATALSNDGRSTD</sequence>
<organism evidence="1 2">
    <name type="scientific">Truncatella angustata</name>
    <dbReference type="NCBI Taxonomy" id="152316"/>
    <lineage>
        <taxon>Eukaryota</taxon>
        <taxon>Fungi</taxon>
        <taxon>Dikarya</taxon>
        <taxon>Ascomycota</taxon>
        <taxon>Pezizomycotina</taxon>
        <taxon>Sordariomycetes</taxon>
        <taxon>Xylariomycetidae</taxon>
        <taxon>Amphisphaeriales</taxon>
        <taxon>Sporocadaceae</taxon>
        <taxon>Truncatella</taxon>
    </lineage>
</organism>
<dbReference type="AlphaFoldDB" id="A0A9P8ZUX9"/>
<gene>
    <name evidence="1" type="ORF">BKA67DRAFT_537407</name>
</gene>
<proteinExistence type="predicted"/>
<comment type="caution">
    <text evidence="1">The sequence shown here is derived from an EMBL/GenBank/DDBJ whole genome shotgun (WGS) entry which is preliminary data.</text>
</comment>
<dbReference type="RefSeq" id="XP_045955819.1">
    <property type="nucleotide sequence ID" value="XM_046100313.1"/>
</dbReference>
<protein>
    <submittedName>
        <fullName evidence="1">Uncharacterized protein</fullName>
    </submittedName>
</protein>
<dbReference type="EMBL" id="JAGPXC010000006">
    <property type="protein sequence ID" value="KAH6651541.1"/>
    <property type="molecule type" value="Genomic_DNA"/>
</dbReference>
<dbReference type="Proteomes" id="UP000758603">
    <property type="component" value="Unassembled WGS sequence"/>
</dbReference>
<keyword evidence="2" id="KW-1185">Reference proteome</keyword>